<feature type="domain" description="Ribosome biogenesis protein BMS1/TSR1 C-terminal" evidence="2">
    <location>
        <begin position="27"/>
        <end position="120"/>
    </location>
</feature>
<evidence type="ECO:0000259" key="2">
    <source>
        <dbReference type="Pfam" id="PF04950"/>
    </source>
</evidence>
<evidence type="ECO:0000256" key="1">
    <source>
        <dbReference type="SAM" id="MobiDB-lite"/>
    </source>
</evidence>
<dbReference type="GO" id="GO:0030686">
    <property type="term" value="C:90S preribosome"/>
    <property type="evidence" value="ECO:0007669"/>
    <property type="project" value="TreeGrafter"/>
</dbReference>
<dbReference type="AlphaFoldDB" id="A0A392NFF6"/>
<dbReference type="GO" id="GO:0000479">
    <property type="term" value="P:endonucleolytic cleavage of tricistronic rRNA transcript (SSU-rRNA, 5.8S rRNA, LSU-rRNA)"/>
    <property type="evidence" value="ECO:0007669"/>
    <property type="project" value="TreeGrafter"/>
</dbReference>
<protein>
    <submittedName>
        <fullName evidence="3">Ribosome biogenesis protein BMS1</fullName>
    </submittedName>
</protein>
<feature type="region of interest" description="Disordered" evidence="1">
    <location>
        <begin position="1"/>
        <end position="41"/>
    </location>
</feature>
<dbReference type="InterPro" id="IPR007034">
    <property type="entry name" value="BMS1_TSR1_C"/>
</dbReference>
<evidence type="ECO:0000313" key="4">
    <source>
        <dbReference type="Proteomes" id="UP000265520"/>
    </source>
</evidence>
<evidence type="ECO:0000313" key="3">
    <source>
        <dbReference type="EMBL" id="MCH98482.1"/>
    </source>
</evidence>
<sequence length="129" mass="14660">PSGGASLGYMSCSTTSSPPKLKEEETGNENEAKIHRDQPNESNYLDKLKEEIELQKQLNIAELNDLDEDTRLELEGFRTGTYLRLEVHNVPYEMVEHFDPYHPILVGGVGLGEENVGYMQKPLYKDVYN</sequence>
<organism evidence="3 4">
    <name type="scientific">Trifolium medium</name>
    <dbReference type="NCBI Taxonomy" id="97028"/>
    <lineage>
        <taxon>Eukaryota</taxon>
        <taxon>Viridiplantae</taxon>
        <taxon>Streptophyta</taxon>
        <taxon>Embryophyta</taxon>
        <taxon>Tracheophyta</taxon>
        <taxon>Spermatophyta</taxon>
        <taxon>Magnoliopsida</taxon>
        <taxon>eudicotyledons</taxon>
        <taxon>Gunneridae</taxon>
        <taxon>Pentapetalae</taxon>
        <taxon>rosids</taxon>
        <taxon>fabids</taxon>
        <taxon>Fabales</taxon>
        <taxon>Fabaceae</taxon>
        <taxon>Papilionoideae</taxon>
        <taxon>50 kb inversion clade</taxon>
        <taxon>NPAAA clade</taxon>
        <taxon>Hologalegina</taxon>
        <taxon>IRL clade</taxon>
        <taxon>Trifolieae</taxon>
        <taxon>Trifolium</taxon>
    </lineage>
</organism>
<gene>
    <name evidence="3" type="ORF">A2U01_0019484</name>
</gene>
<feature type="compositionally biased region" description="Basic and acidic residues" evidence="1">
    <location>
        <begin position="20"/>
        <end position="41"/>
    </location>
</feature>
<dbReference type="EMBL" id="LXQA010037701">
    <property type="protein sequence ID" value="MCH98482.1"/>
    <property type="molecule type" value="Genomic_DNA"/>
</dbReference>
<proteinExistence type="predicted"/>
<feature type="non-terminal residue" evidence="3">
    <location>
        <position position="1"/>
    </location>
</feature>
<dbReference type="GO" id="GO:0034511">
    <property type="term" value="F:U3 snoRNA binding"/>
    <property type="evidence" value="ECO:0007669"/>
    <property type="project" value="TreeGrafter"/>
</dbReference>
<reference evidence="3 4" key="1">
    <citation type="journal article" date="2018" name="Front. Plant Sci.">
        <title>Red Clover (Trifolium pratense) and Zigzag Clover (T. medium) - A Picture of Genomic Similarities and Differences.</title>
        <authorList>
            <person name="Dluhosova J."/>
            <person name="Istvanek J."/>
            <person name="Nedelnik J."/>
            <person name="Repkova J."/>
        </authorList>
    </citation>
    <scope>NUCLEOTIDE SEQUENCE [LARGE SCALE GENOMIC DNA]</scope>
    <source>
        <strain evidence="4">cv. 10/8</strain>
        <tissue evidence="3">Leaf</tissue>
    </source>
</reference>
<dbReference type="InterPro" id="IPR039761">
    <property type="entry name" value="Bms1/Tsr1"/>
</dbReference>
<dbReference type="PANTHER" id="PTHR12858:SF2">
    <property type="entry name" value="RIBOSOME BIOGENESIS PROTEIN BMS1 HOMOLOG"/>
    <property type="match status" value="1"/>
</dbReference>
<dbReference type="GO" id="GO:0000462">
    <property type="term" value="P:maturation of SSU-rRNA from tricistronic rRNA transcript (SSU-rRNA, 5.8S rRNA, LSU-rRNA)"/>
    <property type="evidence" value="ECO:0007669"/>
    <property type="project" value="TreeGrafter"/>
</dbReference>
<dbReference type="Pfam" id="PF04950">
    <property type="entry name" value="RIBIOP_C"/>
    <property type="match status" value="1"/>
</dbReference>
<dbReference type="GO" id="GO:0003924">
    <property type="term" value="F:GTPase activity"/>
    <property type="evidence" value="ECO:0007669"/>
    <property type="project" value="TreeGrafter"/>
</dbReference>
<name>A0A392NFF6_9FABA</name>
<dbReference type="Proteomes" id="UP000265520">
    <property type="component" value="Unassembled WGS sequence"/>
</dbReference>
<comment type="caution">
    <text evidence="3">The sequence shown here is derived from an EMBL/GenBank/DDBJ whole genome shotgun (WGS) entry which is preliminary data.</text>
</comment>
<keyword evidence="4" id="KW-1185">Reference proteome</keyword>
<accession>A0A392NFF6</accession>
<dbReference type="GO" id="GO:0005525">
    <property type="term" value="F:GTP binding"/>
    <property type="evidence" value="ECO:0007669"/>
    <property type="project" value="TreeGrafter"/>
</dbReference>
<dbReference type="PANTHER" id="PTHR12858">
    <property type="entry name" value="RIBOSOME BIOGENESIS PROTEIN"/>
    <property type="match status" value="1"/>
</dbReference>